<dbReference type="Gene3D" id="2.60.120.260">
    <property type="entry name" value="Galactose-binding domain-like"/>
    <property type="match status" value="1"/>
</dbReference>
<feature type="transmembrane region" description="Helical" evidence="5">
    <location>
        <begin position="350"/>
        <end position="372"/>
    </location>
</feature>
<feature type="domain" description="Histidine kinase" evidence="7">
    <location>
        <begin position="485"/>
        <end position="724"/>
    </location>
</feature>
<evidence type="ECO:0000256" key="6">
    <source>
        <dbReference type="SAM" id="SignalP"/>
    </source>
</evidence>
<dbReference type="SMART" id="SM00388">
    <property type="entry name" value="HisKA"/>
    <property type="match status" value="1"/>
</dbReference>
<keyword evidence="9" id="KW-1185">Reference proteome</keyword>
<evidence type="ECO:0000313" key="9">
    <source>
        <dbReference type="Proteomes" id="UP000245466"/>
    </source>
</evidence>
<dbReference type="SUPFAM" id="SSF49785">
    <property type="entry name" value="Galactose-binding domain-like"/>
    <property type="match status" value="1"/>
</dbReference>
<dbReference type="InterPro" id="IPR008979">
    <property type="entry name" value="Galactose-bd-like_sf"/>
</dbReference>
<dbReference type="AlphaFoldDB" id="A0A2U1ATJ7"/>
<dbReference type="InterPro" id="IPR036097">
    <property type="entry name" value="HisK_dim/P_sf"/>
</dbReference>
<feature type="transmembrane region" description="Helical" evidence="5">
    <location>
        <begin position="317"/>
        <end position="338"/>
    </location>
</feature>
<dbReference type="InterPro" id="IPR004358">
    <property type="entry name" value="Sig_transdc_His_kin-like_C"/>
</dbReference>
<feature type="transmembrane region" description="Helical" evidence="5">
    <location>
        <begin position="384"/>
        <end position="408"/>
    </location>
</feature>
<evidence type="ECO:0000256" key="2">
    <source>
        <dbReference type="ARBA" id="ARBA00012438"/>
    </source>
</evidence>
<keyword evidence="3" id="KW-0597">Phosphoprotein</keyword>
<dbReference type="GO" id="GO:0000155">
    <property type="term" value="F:phosphorelay sensor kinase activity"/>
    <property type="evidence" value="ECO:0007669"/>
    <property type="project" value="InterPro"/>
</dbReference>
<dbReference type="Gene3D" id="1.10.287.130">
    <property type="match status" value="1"/>
</dbReference>
<comment type="caution">
    <text evidence="8">The sequence shown here is derived from an EMBL/GenBank/DDBJ whole genome shotgun (WGS) entry which is preliminary data.</text>
</comment>
<keyword evidence="4" id="KW-0175">Coiled coil</keyword>
<dbReference type="Gene3D" id="3.30.565.10">
    <property type="entry name" value="Histidine kinase-like ATPase, C-terminal domain"/>
    <property type="match status" value="1"/>
</dbReference>
<dbReference type="SUPFAM" id="SSF55874">
    <property type="entry name" value="ATPase domain of HSP90 chaperone/DNA topoisomerase II/histidine kinase"/>
    <property type="match status" value="1"/>
</dbReference>
<keyword evidence="6" id="KW-0732">Signal</keyword>
<evidence type="ECO:0000256" key="3">
    <source>
        <dbReference type="ARBA" id="ARBA00022553"/>
    </source>
</evidence>
<feature type="transmembrane region" description="Helical" evidence="5">
    <location>
        <begin position="294"/>
        <end position="311"/>
    </location>
</feature>
<dbReference type="PROSITE" id="PS50109">
    <property type="entry name" value="HIS_KIN"/>
    <property type="match status" value="1"/>
</dbReference>
<dbReference type="EC" id="2.7.13.3" evidence="2"/>
<dbReference type="InterPro" id="IPR003594">
    <property type="entry name" value="HATPase_dom"/>
</dbReference>
<gene>
    <name evidence="8" type="ORF">C8E01_110119</name>
</gene>
<accession>A0A2U1ATJ7</accession>
<dbReference type="EMBL" id="QEKI01000010">
    <property type="protein sequence ID" value="PVY39730.1"/>
    <property type="molecule type" value="Genomic_DNA"/>
</dbReference>
<dbReference type="InterPro" id="IPR003661">
    <property type="entry name" value="HisK_dim/P_dom"/>
</dbReference>
<keyword evidence="5" id="KW-1133">Transmembrane helix</keyword>
<keyword evidence="5" id="KW-0812">Transmembrane</keyword>
<proteinExistence type="predicted"/>
<evidence type="ECO:0000313" key="8">
    <source>
        <dbReference type="EMBL" id="PVY39730.1"/>
    </source>
</evidence>
<protein>
    <recommendedName>
        <fullName evidence="2">histidine kinase</fullName>
        <ecNumber evidence="2">2.7.13.3</ecNumber>
    </recommendedName>
</protein>
<feature type="chain" id="PRO_5015439242" description="histidine kinase" evidence="6">
    <location>
        <begin position="23"/>
        <end position="724"/>
    </location>
</feature>
<dbReference type="PANTHER" id="PTHR43065">
    <property type="entry name" value="SENSOR HISTIDINE KINASE"/>
    <property type="match status" value="1"/>
</dbReference>
<reference evidence="8 9" key="1">
    <citation type="submission" date="2018-04" db="EMBL/GenBank/DDBJ databases">
        <title>Genomic Encyclopedia of Type Strains, Phase IV (KMG-IV): sequencing the most valuable type-strain genomes for metagenomic binning, comparative biology and taxonomic classification.</title>
        <authorList>
            <person name="Goeker M."/>
        </authorList>
    </citation>
    <scope>NUCLEOTIDE SEQUENCE [LARGE SCALE GENOMIC DNA]</scope>
    <source>
        <strain evidence="8 9">DSM 100231</strain>
    </source>
</reference>
<sequence>MKILFCFLLITYCIPYTCFSQATDHTIHVKVLPHKEDLLLNKGWKFQVGDNPEWANPAFNDQHWQTIDPTLDIVNSLPQLPKSGIAWFRLHLSLDPAVREQQLALLIQQSGASEVYLNGHLIHRFGTVSANPDEVEAYDPMWQPVLAPFTDEARQVLAIRYALEPNLSYTTMFESTNPALRIGINNLNTAIEKHERYFGRLLIFWTFMVGASTLLIFLHTAFYVFYPQQKANLSFALFSFFFLAQNIIRIWTFINGHDIASRFSLYNTCFSLLLVADLFLLIAIYQLSNQKRDILFYVLLVMVGVSIFFIIPQYGWGWIAGGALMEVLIKLNILRVALRSAKRGKRVARIIAWGAVVCLVFFVFFLSLGVFTHEFLIGVTPFRSVLYVISVLSIPIATSIYLGLDFAFINSTLNRKLLEVEELSEKTVAQEKEKQQILASQNETLERQVEERTAALKESLEELSTTQNQLIQKEKMASLGELTAGIAHEIQNPLNFVNNFSGVSEELCAELKEELKAGNTTEALPLLDDLQQNLHKIHHHGHRAESVVKGMLQHSRSATGEKQLTDINALADEFLRLSYHGLRAKDKSFNASLVTDFDAQLEKIEVVPQELGRVLLNLFNNAFYATQQKKIRLKGQFKPEVKLSTRQQDGKVEIKVRDNGSGIPAGIRSKIFQPFFTTKPAGQGTGLGLSLSYDIITKGHGGDLLVDTKEDDFTEFTICLPVKH</sequence>
<comment type="catalytic activity">
    <reaction evidence="1">
        <text>ATP + protein L-histidine = ADP + protein N-phospho-L-histidine.</text>
        <dbReference type="EC" id="2.7.13.3"/>
    </reaction>
</comment>
<feature type="coiled-coil region" evidence="4">
    <location>
        <begin position="413"/>
        <end position="476"/>
    </location>
</feature>
<dbReference type="InterPro" id="IPR036890">
    <property type="entry name" value="HATPase_C_sf"/>
</dbReference>
<dbReference type="Proteomes" id="UP000245466">
    <property type="component" value="Unassembled WGS sequence"/>
</dbReference>
<dbReference type="PRINTS" id="PR00344">
    <property type="entry name" value="BCTRLSENSOR"/>
</dbReference>
<evidence type="ECO:0000256" key="4">
    <source>
        <dbReference type="SAM" id="Coils"/>
    </source>
</evidence>
<feature type="signal peptide" evidence="6">
    <location>
        <begin position="1"/>
        <end position="22"/>
    </location>
</feature>
<dbReference type="SMART" id="SM00387">
    <property type="entry name" value="HATPase_c"/>
    <property type="match status" value="1"/>
</dbReference>
<dbReference type="PANTHER" id="PTHR43065:SF42">
    <property type="entry name" value="TWO-COMPONENT SENSOR PPRA"/>
    <property type="match status" value="1"/>
</dbReference>
<evidence type="ECO:0000256" key="5">
    <source>
        <dbReference type="SAM" id="Phobius"/>
    </source>
</evidence>
<dbReference type="CDD" id="cd00082">
    <property type="entry name" value="HisKA"/>
    <property type="match status" value="1"/>
</dbReference>
<feature type="transmembrane region" description="Helical" evidence="5">
    <location>
        <begin position="265"/>
        <end position="287"/>
    </location>
</feature>
<evidence type="ECO:0000259" key="7">
    <source>
        <dbReference type="PROSITE" id="PS50109"/>
    </source>
</evidence>
<keyword evidence="5" id="KW-0472">Membrane</keyword>
<organism evidence="8 9">
    <name type="scientific">Pontibacter virosus</name>
    <dbReference type="NCBI Taxonomy" id="1765052"/>
    <lineage>
        <taxon>Bacteria</taxon>
        <taxon>Pseudomonadati</taxon>
        <taxon>Bacteroidota</taxon>
        <taxon>Cytophagia</taxon>
        <taxon>Cytophagales</taxon>
        <taxon>Hymenobacteraceae</taxon>
        <taxon>Pontibacter</taxon>
    </lineage>
</organism>
<dbReference type="Pfam" id="PF00512">
    <property type="entry name" value="HisKA"/>
    <property type="match status" value="1"/>
</dbReference>
<feature type="transmembrane region" description="Helical" evidence="5">
    <location>
        <begin position="233"/>
        <end position="253"/>
    </location>
</feature>
<feature type="transmembrane region" description="Helical" evidence="5">
    <location>
        <begin position="202"/>
        <end position="226"/>
    </location>
</feature>
<dbReference type="InterPro" id="IPR005467">
    <property type="entry name" value="His_kinase_dom"/>
</dbReference>
<evidence type="ECO:0000256" key="1">
    <source>
        <dbReference type="ARBA" id="ARBA00000085"/>
    </source>
</evidence>
<dbReference type="SUPFAM" id="SSF47384">
    <property type="entry name" value="Homodimeric domain of signal transducing histidine kinase"/>
    <property type="match status" value="1"/>
</dbReference>
<dbReference type="Pfam" id="PF02518">
    <property type="entry name" value="HATPase_c"/>
    <property type="match status" value="1"/>
</dbReference>
<name>A0A2U1ATJ7_9BACT</name>